<protein>
    <submittedName>
        <fullName evidence="2">Uncharacterized protein</fullName>
    </submittedName>
</protein>
<evidence type="ECO:0000256" key="1">
    <source>
        <dbReference type="SAM" id="Phobius"/>
    </source>
</evidence>
<proteinExistence type="predicted"/>
<organism evidence="2 3">
    <name type="scientific">Puccinia sorghi</name>
    <dbReference type="NCBI Taxonomy" id="27349"/>
    <lineage>
        <taxon>Eukaryota</taxon>
        <taxon>Fungi</taxon>
        <taxon>Dikarya</taxon>
        <taxon>Basidiomycota</taxon>
        <taxon>Pucciniomycotina</taxon>
        <taxon>Pucciniomycetes</taxon>
        <taxon>Pucciniales</taxon>
        <taxon>Pucciniaceae</taxon>
        <taxon>Puccinia</taxon>
    </lineage>
</organism>
<keyword evidence="3" id="KW-1185">Reference proteome</keyword>
<keyword evidence="1" id="KW-0812">Transmembrane</keyword>
<keyword evidence="1" id="KW-0472">Membrane</keyword>
<dbReference type="VEuPathDB" id="FungiDB:VP01_570g1"/>
<dbReference type="STRING" id="27349.A0A0L6UIL4"/>
<dbReference type="AlphaFoldDB" id="A0A0L6UIL4"/>
<sequence>MTILAIASISWEKTGPQIIIFFMECAVVMAVENLIEKHTKIKFKGLWGYIWTFGLMMYFGKPGLDLWMERGLGKTLPPVSQWRWSQILLPGGFTLPTGWFKALPF</sequence>
<dbReference type="OrthoDB" id="2499988at2759"/>
<accession>A0A0L6UIL4</accession>
<evidence type="ECO:0000313" key="2">
    <source>
        <dbReference type="EMBL" id="KNZ48374.1"/>
    </source>
</evidence>
<feature type="transmembrane region" description="Helical" evidence="1">
    <location>
        <begin position="18"/>
        <end position="35"/>
    </location>
</feature>
<reference evidence="2 3" key="1">
    <citation type="submission" date="2015-08" db="EMBL/GenBank/DDBJ databases">
        <title>Next Generation Sequencing and Analysis of the Genome of Puccinia sorghi L Schw, the Causal Agent of Maize Common Rust.</title>
        <authorList>
            <person name="Rochi L."/>
            <person name="Burguener G."/>
            <person name="Darino M."/>
            <person name="Turjanski A."/>
            <person name="Kreff E."/>
            <person name="Dieguez M.J."/>
            <person name="Sacco F."/>
        </authorList>
    </citation>
    <scope>NUCLEOTIDE SEQUENCE [LARGE SCALE GENOMIC DNA]</scope>
    <source>
        <strain evidence="2 3">RO10H11247</strain>
    </source>
</reference>
<dbReference type="EMBL" id="LAVV01010952">
    <property type="protein sequence ID" value="KNZ48374.1"/>
    <property type="molecule type" value="Genomic_DNA"/>
</dbReference>
<dbReference type="Proteomes" id="UP000037035">
    <property type="component" value="Unassembled WGS sequence"/>
</dbReference>
<feature type="transmembrane region" description="Helical" evidence="1">
    <location>
        <begin position="47"/>
        <end position="64"/>
    </location>
</feature>
<gene>
    <name evidence="2" type="ORF">VP01_570g1</name>
</gene>
<name>A0A0L6UIL4_9BASI</name>
<evidence type="ECO:0000313" key="3">
    <source>
        <dbReference type="Proteomes" id="UP000037035"/>
    </source>
</evidence>
<keyword evidence="1" id="KW-1133">Transmembrane helix</keyword>
<comment type="caution">
    <text evidence="2">The sequence shown here is derived from an EMBL/GenBank/DDBJ whole genome shotgun (WGS) entry which is preliminary data.</text>
</comment>